<evidence type="ECO:0000313" key="4">
    <source>
        <dbReference type="EMBL" id="MBB2180231.1"/>
    </source>
</evidence>
<dbReference type="Proteomes" id="UP000525623">
    <property type="component" value="Unassembled WGS sequence"/>
</dbReference>
<organism evidence="4 5">
    <name type="scientific">Gluconacetobacter tumulicola</name>
    <dbReference type="NCBI Taxonomy" id="1017177"/>
    <lineage>
        <taxon>Bacteria</taxon>
        <taxon>Pseudomonadati</taxon>
        <taxon>Pseudomonadota</taxon>
        <taxon>Alphaproteobacteria</taxon>
        <taxon>Acetobacterales</taxon>
        <taxon>Acetobacteraceae</taxon>
        <taxon>Gluconacetobacter</taxon>
    </lineage>
</organism>
<dbReference type="InterPro" id="IPR036291">
    <property type="entry name" value="NAD(P)-bd_dom_sf"/>
</dbReference>
<sequence length="247" mass="24987">MTKLLSGKVALVTGGSRGIGTASALALADLGADVAISYSASEDRAMSVVSDMERKTVRAKAFKADQADSAQVAALVADVYREFGRLDILVANAGVFEAGAIDISDTAALDRMHAVNVTGVIAAIRAASQVIDEGGRIITMSSTSAVRVGAPGLADYSSTKAAIAGYVKGAARDLGPKRITVNALAIGPVETEMNPDSGPFANWLKSVTALGRYAQPEEIAAVVAFLASPAASYITGSVIAVDGGVGA</sequence>
<dbReference type="FunFam" id="3.40.50.720:FF:000084">
    <property type="entry name" value="Short-chain dehydrogenase reductase"/>
    <property type="match status" value="1"/>
</dbReference>
<evidence type="ECO:0000256" key="1">
    <source>
        <dbReference type="ARBA" id="ARBA00006484"/>
    </source>
</evidence>
<dbReference type="EMBL" id="JABEQL010000020">
    <property type="protein sequence ID" value="MBB2180231.1"/>
    <property type="molecule type" value="Genomic_DNA"/>
</dbReference>
<dbReference type="PRINTS" id="PR00080">
    <property type="entry name" value="SDRFAMILY"/>
</dbReference>
<dbReference type="AlphaFoldDB" id="A0A7W4JFG4"/>
<evidence type="ECO:0000256" key="2">
    <source>
        <dbReference type="ARBA" id="ARBA00023002"/>
    </source>
</evidence>
<dbReference type="RefSeq" id="WP_182967786.1">
    <property type="nucleotide sequence ID" value="NZ_BAABGC010000063.1"/>
</dbReference>
<evidence type="ECO:0000259" key="3">
    <source>
        <dbReference type="SMART" id="SM00822"/>
    </source>
</evidence>
<dbReference type="InterPro" id="IPR002347">
    <property type="entry name" value="SDR_fam"/>
</dbReference>
<comment type="similarity">
    <text evidence="1">Belongs to the short-chain dehydrogenases/reductases (SDR) family.</text>
</comment>
<protein>
    <submittedName>
        <fullName evidence="4">SDR family oxidoreductase</fullName>
    </submittedName>
</protein>
<dbReference type="SMART" id="SM00822">
    <property type="entry name" value="PKS_KR"/>
    <property type="match status" value="1"/>
</dbReference>
<dbReference type="GO" id="GO:0016614">
    <property type="term" value="F:oxidoreductase activity, acting on CH-OH group of donors"/>
    <property type="evidence" value="ECO:0007669"/>
    <property type="project" value="UniProtKB-ARBA"/>
</dbReference>
<gene>
    <name evidence="4" type="ORF">HLH29_13835</name>
</gene>
<dbReference type="InterPro" id="IPR057326">
    <property type="entry name" value="KR_dom"/>
</dbReference>
<keyword evidence="5" id="KW-1185">Reference proteome</keyword>
<accession>A0A7W4JFG4</accession>
<dbReference type="PANTHER" id="PTHR48107">
    <property type="entry name" value="NADPH-DEPENDENT ALDEHYDE REDUCTASE-LIKE PROTEIN, CHLOROPLASTIC-RELATED"/>
    <property type="match status" value="1"/>
</dbReference>
<name>A0A7W4JFG4_9PROT</name>
<evidence type="ECO:0000313" key="5">
    <source>
        <dbReference type="Proteomes" id="UP000525623"/>
    </source>
</evidence>
<feature type="domain" description="Ketoreductase" evidence="3">
    <location>
        <begin position="8"/>
        <end position="192"/>
    </location>
</feature>
<dbReference type="PANTHER" id="PTHR48107:SF7">
    <property type="entry name" value="RE15974P"/>
    <property type="match status" value="1"/>
</dbReference>
<dbReference type="Gene3D" id="3.40.50.720">
    <property type="entry name" value="NAD(P)-binding Rossmann-like Domain"/>
    <property type="match status" value="1"/>
</dbReference>
<dbReference type="PRINTS" id="PR00081">
    <property type="entry name" value="GDHRDH"/>
</dbReference>
<proteinExistence type="inferred from homology"/>
<comment type="caution">
    <text evidence="4">The sequence shown here is derived from an EMBL/GenBank/DDBJ whole genome shotgun (WGS) entry which is preliminary data.</text>
</comment>
<dbReference type="SUPFAM" id="SSF51735">
    <property type="entry name" value="NAD(P)-binding Rossmann-fold domains"/>
    <property type="match status" value="1"/>
</dbReference>
<reference evidence="4 5" key="1">
    <citation type="submission" date="2020-04" db="EMBL/GenBank/DDBJ databases">
        <title>Description of novel Gluconacetobacter.</title>
        <authorList>
            <person name="Sombolestani A."/>
        </authorList>
    </citation>
    <scope>NUCLEOTIDE SEQUENCE [LARGE SCALE GENOMIC DNA]</scope>
    <source>
        <strain evidence="4 5">LMG 27725</strain>
    </source>
</reference>
<keyword evidence="2" id="KW-0560">Oxidoreductase</keyword>
<dbReference type="Pfam" id="PF13561">
    <property type="entry name" value="adh_short_C2"/>
    <property type="match status" value="1"/>
</dbReference>